<name>A0A2S6H167_9PSEU</name>
<reference evidence="2 3" key="1">
    <citation type="submission" date="2018-02" db="EMBL/GenBank/DDBJ databases">
        <title>Genomic Encyclopedia of Archaeal and Bacterial Type Strains, Phase II (KMG-II): from individual species to whole genera.</title>
        <authorList>
            <person name="Goeker M."/>
        </authorList>
    </citation>
    <scope>NUCLEOTIDE SEQUENCE [LARGE SCALE GENOMIC DNA]</scope>
    <source>
        <strain evidence="2 3">YU 961-1</strain>
    </source>
</reference>
<dbReference type="EMBL" id="PTIX01000001">
    <property type="protein sequence ID" value="PPK71229.1"/>
    <property type="molecule type" value="Genomic_DNA"/>
</dbReference>
<organism evidence="2 3">
    <name type="scientific">Actinokineospora auranticolor</name>
    <dbReference type="NCBI Taxonomy" id="155976"/>
    <lineage>
        <taxon>Bacteria</taxon>
        <taxon>Bacillati</taxon>
        <taxon>Actinomycetota</taxon>
        <taxon>Actinomycetes</taxon>
        <taxon>Pseudonocardiales</taxon>
        <taxon>Pseudonocardiaceae</taxon>
        <taxon>Actinokineospora</taxon>
    </lineage>
</organism>
<feature type="chain" id="PRO_5017976302" evidence="1">
    <location>
        <begin position="34"/>
        <end position="138"/>
    </location>
</feature>
<keyword evidence="1" id="KW-0732">Signal</keyword>
<evidence type="ECO:0000313" key="3">
    <source>
        <dbReference type="Proteomes" id="UP000239203"/>
    </source>
</evidence>
<comment type="caution">
    <text evidence="2">The sequence shown here is derived from an EMBL/GenBank/DDBJ whole genome shotgun (WGS) entry which is preliminary data.</text>
</comment>
<dbReference type="Proteomes" id="UP000239203">
    <property type="component" value="Unassembled WGS sequence"/>
</dbReference>
<sequence>MRKADSMRTTTRLLAVAIATTLSAVMITPPASAARGTFTFYDNDGGMGIVDPDDDVCYRLGFTIRQLDNATNRYAAVFAKAECGGASVNVLRPRSAAPAPGDAWVRFQRSRSGGAVVVGSKAQCKTGTGTPRTPGRPR</sequence>
<proteinExistence type="predicted"/>
<feature type="signal peptide" evidence="1">
    <location>
        <begin position="1"/>
        <end position="33"/>
    </location>
</feature>
<keyword evidence="3" id="KW-1185">Reference proteome</keyword>
<protein>
    <submittedName>
        <fullName evidence="2">Uncharacterized protein</fullName>
    </submittedName>
</protein>
<evidence type="ECO:0000256" key="1">
    <source>
        <dbReference type="SAM" id="SignalP"/>
    </source>
</evidence>
<evidence type="ECO:0000313" key="2">
    <source>
        <dbReference type="EMBL" id="PPK71229.1"/>
    </source>
</evidence>
<dbReference type="AlphaFoldDB" id="A0A2S6H167"/>
<gene>
    <name evidence="2" type="ORF">CLV40_101418</name>
</gene>
<accession>A0A2S6H167</accession>